<dbReference type="Proteomes" id="UP000295375">
    <property type="component" value="Unassembled WGS sequence"/>
</dbReference>
<dbReference type="EMBL" id="SNYM01000006">
    <property type="protein sequence ID" value="TDQ48740.1"/>
    <property type="molecule type" value="Genomic_DNA"/>
</dbReference>
<organism evidence="2 3">
    <name type="scientific">Permianibacter aggregans</name>
    <dbReference type="NCBI Taxonomy" id="1510150"/>
    <lineage>
        <taxon>Bacteria</taxon>
        <taxon>Pseudomonadati</taxon>
        <taxon>Pseudomonadota</taxon>
        <taxon>Gammaproteobacteria</taxon>
        <taxon>Pseudomonadales</taxon>
        <taxon>Pseudomonadaceae</taxon>
        <taxon>Permianibacter</taxon>
    </lineage>
</organism>
<sequence>MIVLLSFVLCACSSVQPKFLPRVQDEPQQVLILSHVPVSDDIHYFTAGQAWAGAVGGLIGAAIAADLGDGPHAQMVSQLRERKAEFSAAYHAAISARLGTDSRWEVVQESPDYIVQLSVEKYGLHAASKFDATMRLYWGVRFELYDAAGSLIWSKPSGAGGMELPVFTVEEYLTDPAKLNQAIEIASIEIANRLINSLNKLEKRSQLSEKALEGNKESVSRHSKKAP</sequence>
<keyword evidence="3" id="KW-1185">Reference proteome</keyword>
<evidence type="ECO:0000313" key="2">
    <source>
        <dbReference type="EMBL" id="TDQ48740.1"/>
    </source>
</evidence>
<evidence type="ECO:0000313" key="3">
    <source>
        <dbReference type="Proteomes" id="UP000295375"/>
    </source>
</evidence>
<protein>
    <submittedName>
        <fullName evidence="2">Uncharacterized protein</fullName>
    </submittedName>
</protein>
<feature type="region of interest" description="Disordered" evidence="1">
    <location>
        <begin position="208"/>
        <end position="227"/>
    </location>
</feature>
<feature type="compositionally biased region" description="Basic and acidic residues" evidence="1">
    <location>
        <begin position="208"/>
        <end position="220"/>
    </location>
</feature>
<name>A0A4R6UNN0_9GAMM</name>
<dbReference type="AlphaFoldDB" id="A0A4R6UNN0"/>
<dbReference type="RefSeq" id="WP_133589958.1">
    <property type="nucleotide sequence ID" value="NZ_CP037953.1"/>
</dbReference>
<gene>
    <name evidence="2" type="ORF">EV696_106181</name>
</gene>
<proteinExistence type="predicted"/>
<reference evidence="2 3" key="1">
    <citation type="submission" date="2019-03" db="EMBL/GenBank/DDBJ databases">
        <title>Genomic Encyclopedia of Type Strains, Phase IV (KMG-IV): sequencing the most valuable type-strain genomes for metagenomic binning, comparative biology and taxonomic classification.</title>
        <authorList>
            <person name="Goeker M."/>
        </authorList>
    </citation>
    <scope>NUCLEOTIDE SEQUENCE [LARGE SCALE GENOMIC DNA]</scope>
    <source>
        <strain evidence="2 3">DSM 103792</strain>
    </source>
</reference>
<evidence type="ECO:0000256" key="1">
    <source>
        <dbReference type="SAM" id="MobiDB-lite"/>
    </source>
</evidence>
<comment type="caution">
    <text evidence="2">The sequence shown here is derived from an EMBL/GenBank/DDBJ whole genome shotgun (WGS) entry which is preliminary data.</text>
</comment>
<accession>A0A4R6UNN0</accession>